<dbReference type="OrthoDB" id="2306116at2759"/>
<evidence type="ECO:0000313" key="2">
    <source>
        <dbReference type="Proteomes" id="UP000789342"/>
    </source>
</evidence>
<dbReference type="EMBL" id="CAJVPV010006763">
    <property type="protein sequence ID" value="CAG8609978.1"/>
    <property type="molecule type" value="Genomic_DNA"/>
</dbReference>
<accession>A0A9N9GL75</accession>
<keyword evidence="2" id="KW-1185">Reference proteome</keyword>
<protein>
    <submittedName>
        <fullName evidence="1">6953_t:CDS:1</fullName>
    </submittedName>
</protein>
<comment type="caution">
    <text evidence="1">The sequence shown here is derived from an EMBL/GenBank/DDBJ whole genome shotgun (WGS) entry which is preliminary data.</text>
</comment>
<name>A0A9N9GL75_9GLOM</name>
<organism evidence="1 2">
    <name type="scientific">Acaulospora morrowiae</name>
    <dbReference type="NCBI Taxonomy" id="94023"/>
    <lineage>
        <taxon>Eukaryota</taxon>
        <taxon>Fungi</taxon>
        <taxon>Fungi incertae sedis</taxon>
        <taxon>Mucoromycota</taxon>
        <taxon>Glomeromycotina</taxon>
        <taxon>Glomeromycetes</taxon>
        <taxon>Diversisporales</taxon>
        <taxon>Acaulosporaceae</taxon>
        <taxon>Acaulospora</taxon>
    </lineage>
</organism>
<reference evidence="1" key="1">
    <citation type="submission" date="2021-06" db="EMBL/GenBank/DDBJ databases">
        <authorList>
            <person name="Kallberg Y."/>
            <person name="Tangrot J."/>
            <person name="Rosling A."/>
        </authorList>
    </citation>
    <scope>NUCLEOTIDE SEQUENCE</scope>
    <source>
        <strain evidence="1">CL551</strain>
    </source>
</reference>
<sequence>MFKKPIWANKPCFFIVKGSNKSIGRIGATTDFESVMKKLNDYINTPPEQRMRSLPTRRWDAIMAITGFRSLNDAKRFEIYVENTFRTELPLEEISYYRQFKSEEFPPCVFKRIVIARKLFREYFTEKLPREQPKIWKSWDIYWSTKLDKTLLDNLKVGWDIEDLKKMNGVSQKNDEIKEGPKKKLYVIRHKPFEFDDFIPWKELLGEWRTLKKEKQKSQPENVSEVKAVVAHEVRRPSIPLVPKVKDHWFKIVDDDDEE</sequence>
<dbReference type="AlphaFoldDB" id="A0A9N9GL75"/>
<evidence type="ECO:0000313" key="1">
    <source>
        <dbReference type="EMBL" id="CAG8609978.1"/>
    </source>
</evidence>
<proteinExistence type="predicted"/>
<dbReference type="Proteomes" id="UP000789342">
    <property type="component" value="Unassembled WGS sequence"/>
</dbReference>
<gene>
    <name evidence="1" type="ORF">AMORRO_LOCUS8174</name>
</gene>